<dbReference type="GO" id="GO:0043386">
    <property type="term" value="P:mycotoxin biosynthetic process"/>
    <property type="evidence" value="ECO:0007669"/>
    <property type="project" value="InterPro"/>
</dbReference>
<protein>
    <submittedName>
        <fullName evidence="4">Uncharacterized protein</fullName>
    </submittedName>
</protein>
<organism evidence="4 5">
    <name type="scientific">Ascochyta lentis</name>
    <dbReference type="NCBI Taxonomy" id="205686"/>
    <lineage>
        <taxon>Eukaryota</taxon>
        <taxon>Fungi</taxon>
        <taxon>Dikarya</taxon>
        <taxon>Ascomycota</taxon>
        <taxon>Pezizomycotina</taxon>
        <taxon>Dothideomycetes</taxon>
        <taxon>Pleosporomycetidae</taxon>
        <taxon>Pleosporales</taxon>
        <taxon>Pleosporineae</taxon>
        <taxon>Didymellaceae</taxon>
        <taxon>Ascochyta</taxon>
    </lineage>
</organism>
<feature type="transmembrane region" description="Helical" evidence="3">
    <location>
        <begin position="47"/>
        <end position="68"/>
    </location>
</feature>
<reference evidence="4" key="2">
    <citation type="submission" date="2020-09" db="EMBL/GenBank/DDBJ databases">
        <title>Reference genome assembly for Australian Ascochyta lentis isolate Al4.</title>
        <authorList>
            <person name="Lee R.C."/>
            <person name="Farfan-Caceres L.M."/>
            <person name="Debler J.W."/>
            <person name="Williams A.H."/>
            <person name="Henares B.M."/>
        </authorList>
    </citation>
    <scope>NUCLEOTIDE SEQUENCE</scope>
    <source>
        <strain evidence="4">Al4</strain>
    </source>
</reference>
<dbReference type="PANTHER" id="PTHR33365">
    <property type="entry name" value="YALI0B05434P"/>
    <property type="match status" value="1"/>
</dbReference>
<comment type="caution">
    <text evidence="4">The sequence shown here is derived from an EMBL/GenBank/DDBJ whole genome shotgun (WGS) entry which is preliminary data.</text>
</comment>
<comment type="pathway">
    <text evidence="1">Mycotoxin biosynthesis.</text>
</comment>
<evidence type="ECO:0000256" key="2">
    <source>
        <dbReference type="ARBA" id="ARBA00035112"/>
    </source>
</evidence>
<comment type="similarity">
    <text evidence="2">Belongs to the ustYa family.</text>
</comment>
<keyword evidence="5" id="KW-1185">Reference proteome</keyword>
<dbReference type="Pfam" id="PF11807">
    <property type="entry name" value="UstYa"/>
    <property type="match status" value="1"/>
</dbReference>
<name>A0A8H7J6N0_9PLEO</name>
<evidence type="ECO:0000256" key="1">
    <source>
        <dbReference type="ARBA" id="ARBA00004685"/>
    </source>
</evidence>
<keyword evidence="3" id="KW-1133">Transmembrane helix</keyword>
<reference evidence="4" key="1">
    <citation type="submission" date="2018-12" db="EMBL/GenBank/DDBJ databases">
        <authorList>
            <person name="Syme R.A."/>
            <person name="Farfan-Caceres L."/>
            <person name="Lichtenzveig J."/>
        </authorList>
    </citation>
    <scope>NUCLEOTIDE SEQUENCE</scope>
    <source>
        <strain evidence="4">Al4</strain>
    </source>
</reference>
<proteinExistence type="inferred from homology"/>
<dbReference type="InterPro" id="IPR021765">
    <property type="entry name" value="UstYa-like"/>
</dbReference>
<evidence type="ECO:0000256" key="3">
    <source>
        <dbReference type="SAM" id="Phobius"/>
    </source>
</evidence>
<dbReference type="EMBL" id="RZGK01000007">
    <property type="protein sequence ID" value="KAF9697565.1"/>
    <property type="molecule type" value="Genomic_DNA"/>
</dbReference>
<dbReference type="PANTHER" id="PTHR33365:SF4">
    <property type="entry name" value="CYCLOCHLOROTINE BIOSYNTHESIS PROTEIN O"/>
    <property type="match status" value="1"/>
</dbReference>
<evidence type="ECO:0000313" key="4">
    <source>
        <dbReference type="EMBL" id="KAF9697565.1"/>
    </source>
</evidence>
<dbReference type="OrthoDB" id="3687641at2759"/>
<dbReference type="Proteomes" id="UP000651452">
    <property type="component" value="Unassembled WGS sequence"/>
</dbReference>
<keyword evidence="3" id="KW-0812">Transmembrane</keyword>
<sequence length="315" mass="35483">MTPPTRYDSVESLDSDESTEMDGLCLRRLQTEKQLLRMTQRLRGFQIATAMLALALLFSTSFIVSWHLRSHAPPSLLGSDQSGFVAAEIGYPLKWTVFDHTDPLFIDEDSFDTLVKTRATTKRLKLVHNSSNVLSNGKTATYLDNNGAIHDLPTYRTSTGREVYILRSFHQIHCIVCLPCPAIDQAPPTLKVTIGHPKTAYKQQKQKQKYLTHFTQIVIAEEYGYRVNNRSSQWTSGHVAHCLNTLREAVMCLADATPLSFLDGVGVGHVTDGKQGFCRDYSDLRRWANDPVRRTRTRNVALEGSDKDVIVDILE</sequence>
<gene>
    <name evidence="4" type="ORF">EKO04_003957</name>
</gene>
<evidence type="ECO:0000313" key="5">
    <source>
        <dbReference type="Proteomes" id="UP000651452"/>
    </source>
</evidence>
<keyword evidence="3" id="KW-0472">Membrane</keyword>
<dbReference type="AlphaFoldDB" id="A0A8H7J6N0"/>
<accession>A0A8H7J6N0</accession>